<reference evidence="1" key="1">
    <citation type="submission" date="2018-10" db="EMBL/GenBank/DDBJ databases">
        <title>Hidden diversity of soil giant viruses.</title>
        <authorList>
            <person name="Schulz F."/>
            <person name="Alteio L."/>
            <person name="Goudeau D."/>
            <person name="Ryan E.M."/>
            <person name="Malmstrom R.R."/>
            <person name="Blanchard J."/>
            <person name="Woyke T."/>
        </authorList>
    </citation>
    <scope>NUCLEOTIDE SEQUENCE</scope>
    <source>
        <strain evidence="1">HAV1</strain>
    </source>
</reference>
<organism evidence="1">
    <name type="scientific">Harvfovirus sp</name>
    <dbReference type="NCBI Taxonomy" id="2487768"/>
    <lineage>
        <taxon>Viruses</taxon>
        <taxon>Varidnaviria</taxon>
        <taxon>Bamfordvirae</taxon>
        <taxon>Nucleocytoviricota</taxon>
        <taxon>Megaviricetes</taxon>
        <taxon>Imitervirales</taxon>
        <taxon>Mimiviridae</taxon>
        <taxon>Klosneuvirinae</taxon>
    </lineage>
</organism>
<proteinExistence type="predicted"/>
<gene>
    <name evidence="1" type="ORF">Harvfovirus21_16</name>
</gene>
<sequence length="82" mass="9517">MFVIKIKDSGLNTERRNINDLCGRVFLSKVTDSAQNVVMRTNKLEDRKIEMEGEGENDVMFLVESDEEEEEEEEINPHRDDG</sequence>
<name>A0A3G5A6Y5_9VIRU</name>
<accession>A0A3G5A6Y5</accession>
<protein>
    <submittedName>
        <fullName evidence="1">Uncharacterized protein</fullName>
    </submittedName>
</protein>
<evidence type="ECO:0000313" key="1">
    <source>
        <dbReference type="EMBL" id="AYV81219.1"/>
    </source>
</evidence>
<dbReference type="EMBL" id="MK072263">
    <property type="protein sequence ID" value="AYV81219.1"/>
    <property type="molecule type" value="Genomic_DNA"/>
</dbReference>